<proteinExistence type="predicted"/>
<reference evidence="1" key="1">
    <citation type="submission" date="2018-02" db="EMBL/GenBank/DDBJ databases">
        <authorList>
            <person name="Cohen D.B."/>
            <person name="Kent A.D."/>
        </authorList>
    </citation>
    <scope>NUCLEOTIDE SEQUENCE</scope>
</reference>
<protein>
    <submittedName>
        <fullName evidence="1">Uncharacterized protein</fullName>
    </submittedName>
</protein>
<name>A0A2N9FBD6_FAGSY</name>
<dbReference type="EMBL" id="OIVN01000702">
    <property type="protein sequence ID" value="SPC84310.1"/>
    <property type="molecule type" value="Genomic_DNA"/>
</dbReference>
<gene>
    <name evidence="1" type="ORF">FSB_LOCUS12192</name>
</gene>
<dbReference type="AlphaFoldDB" id="A0A2N9FBD6"/>
<accession>A0A2N9FBD6</accession>
<sequence length="62" mass="7101">MAVWGGVPGRFQGHMRCGDHPLKEAFPEFFWIVYKDALVADHLQAQTESIHWALDFTCPVQD</sequence>
<organism evidence="1">
    <name type="scientific">Fagus sylvatica</name>
    <name type="common">Beechnut</name>
    <dbReference type="NCBI Taxonomy" id="28930"/>
    <lineage>
        <taxon>Eukaryota</taxon>
        <taxon>Viridiplantae</taxon>
        <taxon>Streptophyta</taxon>
        <taxon>Embryophyta</taxon>
        <taxon>Tracheophyta</taxon>
        <taxon>Spermatophyta</taxon>
        <taxon>Magnoliopsida</taxon>
        <taxon>eudicotyledons</taxon>
        <taxon>Gunneridae</taxon>
        <taxon>Pentapetalae</taxon>
        <taxon>rosids</taxon>
        <taxon>fabids</taxon>
        <taxon>Fagales</taxon>
        <taxon>Fagaceae</taxon>
        <taxon>Fagus</taxon>
    </lineage>
</organism>
<evidence type="ECO:0000313" key="1">
    <source>
        <dbReference type="EMBL" id="SPC84310.1"/>
    </source>
</evidence>